<dbReference type="OrthoDB" id="9814612at2"/>
<keyword evidence="3" id="KW-1185">Reference proteome</keyword>
<organism evidence="2 3">
    <name type="scientific">Brevibacillus borstelensis AK1</name>
    <dbReference type="NCBI Taxonomy" id="1300222"/>
    <lineage>
        <taxon>Bacteria</taxon>
        <taxon>Bacillati</taxon>
        <taxon>Bacillota</taxon>
        <taxon>Bacilli</taxon>
        <taxon>Bacillales</taxon>
        <taxon>Paenibacillaceae</taxon>
        <taxon>Brevibacillus</taxon>
    </lineage>
</organism>
<dbReference type="Pfam" id="PF00534">
    <property type="entry name" value="Glycos_transf_1"/>
    <property type="match status" value="1"/>
</dbReference>
<dbReference type="PANTHER" id="PTHR46656">
    <property type="entry name" value="PUTATIVE-RELATED"/>
    <property type="match status" value="1"/>
</dbReference>
<dbReference type="Gene3D" id="3.40.50.2000">
    <property type="entry name" value="Glycogen Phosphorylase B"/>
    <property type="match status" value="1"/>
</dbReference>
<dbReference type="GO" id="GO:0016757">
    <property type="term" value="F:glycosyltransferase activity"/>
    <property type="evidence" value="ECO:0007669"/>
    <property type="project" value="InterPro"/>
</dbReference>
<evidence type="ECO:0000313" key="2">
    <source>
        <dbReference type="EMBL" id="EMT53413.1"/>
    </source>
</evidence>
<protein>
    <submittedName>
        <fullName evidence="2">Family 2 glycosyl transferase</fullName>
    </submittedName>
</protein>
<dbReference type="InterPro" id="IPR001296">
    <property type="entry name" value="Glyco_trans_1"/>
</dbReference>
<feature type="domain" description="Glycosyl transferase family 1" evidence="1">
    <location>
        <begin position="164"/>
        <end position="300"/>
    </location>
</feature>
<gene>
    <name evidence="2" type="ORF">I532_05355</name>
</gene>
<dbReference type="STRING" id="1300222.I532_05355"/>
<dbReference type="PANTHER" id="PTHR46656:SF3">
    <property type="entry name" value="PUTATIVE-RELATED"/>
    <property type="match status" value="1"/>
</dbReference>
<proteinExistence type="predicted"/>
<dbReference type="Proteomes" id="UP000012081">
    <property type="component" value="Unassembled WGS sequence"/>
</dbReference>
<evidence type="ECO:0000259" key="1">
    <source>
        <dbReference type="Pfam" id="PF00534"/>
    </source>
</evidence>
<dbReference type="AlphaFoldDB" id="M8DIJ5"/>
<evidence type="ECO:0000313" key="3">
    <source>
        <dbReference type="Proteomes" id="UP000012081"/>
    </source>
</evidence>
<dbReference type="PATRIC" id="fig|1300222.3.peg.1096"/>
<sequence>MKYTGVYWIGPVYDMGGYGNVSRNYLRALETIGIPVYIDAYGPKHAEIGETTMRWLENLSTDQIGNRVVLIRHGLPDIFRLSYQVPHVVKNIGITLFETDRLPEGWASSINLMDEVWVPSRFNFNTFTRSGVAPSKLRVVPYPIEVTKYFPGRPYTKFAPAPSVGSFTFLYVFGFDFRKGYDLLIEAFCKEFSPKENVSLILKVYIHSGQSPEFVRKEISSYIPKKRNKNQIVLLIEAVSADQLIDLYQSCDIYISMDRACGWGMPIMEAMALGKPAIALNWGGSTQFMNDANSFLIETEKKLVPVNQKLQDARPEYYLNHQWADVDVGKVRKVMREAYVNKDRCRQLATKAALDMHLHYSPASIGKVIKELFHQ</sequence>
<dbReference type="SUPFAM" id="SSF53756">
    <property type="entry name" value="UDP-Glycosyltransferase/glycogen phosphorylase"/>
    <property type="match status" value="1"/>
</dbReference>
<dbReference type="RefSeq" id="WP_003386875.1">
    <property type="nucleotide sequence ID" value="NZ_APBN01000002.1"/>
</dbReference>
<name>M8DIJ5_9BACL</name>
<comment type="caution">
    <text evidence="2">The sequence shown here is derived from an EMBL/GenBank/DDBJ whole genome shotgun (WGS) entry which is preliminary data.</text>
</comment>
<keyword evidence="2" id="KW-0808">Transferase</keyword>
<accession>M8DIJ5</accession>
<dbReference type="EMBL" id="APBN01000002">
    <property type="protein sequence ID" value="EMT53413.1"/>
    <property type="molecule type" value="Genomic_DNA"/>
</dbReference>
<reference evidence="2 3" key="1">
    <citation type="submission" date="2013-03" db="EMBL/GenBank/DDBJ databases">
        <title>Assembly of a new bacterial strain Brevibacillus borstelensis AK1.</title>
        <authorList>
            <person name="Rajan I."/>
            <person name="PoliReddy D."/>
            <person name="Sugumar T."/>
            <person name="Rathinam K."/>
            <person name="Alqarawi S."/>
            <person name="Khalil A.B."/>
            <person name="Sivakumar N."/>
        </authorList>
    </citation>
    <scope>NUCLEOTIDE SEQUENCE [LARGE SCALE GENOMIC DNA]</scope>
    <source>
        <strain evidence="2 3">AK1</strain>
    </source>
</reference>